<reference evidence="9" key="1">
    <citation type="submission" date="2016-09" db="EMBL/GenBank/DDBJ databases">
        <authorList>
            <person name="Gulvik C.A."/>
        </authorList>
    </citation>
    <scope>NUCLEOTIDE SEQUENCE [LARGE SCALE GENOMIC DNA]</scope>
    <source>
        <strain evidence="9">LMG 26676</strain>
    </source>
</reference>
<sequence>MMKKLRASVVLVFLVFVGSMFTVKTIPAYGVEAAVQTDGEIVFTQESTQTTSATSESSTESSNELIKKPAGKFPSTGELVAKSLSVSGVAIVLFALIFYLFKRKKSADGKDGQSE</sequence>
<keyword evidence="6" id="KW-0472">Membrane</keyword>
<keyword evidence="6" id="KW-1133">Transmembrane helix</keyword>
<evidence type="ECO:0000256" key="4">
    <source>
        <dbReference type="ARBA" id="ARBA00023088"/>
    </source>
</evidence>
<keyword evidence="1" id="KW-0134">Cell wall</keyword>
<keyword evidence="3" id="KW-0732">Signal</keyword>
<feature type="region of interest" description="Disordered" evidence="5">
    <location>
        <begin position="46"/>
        <end position="75"/>
    </location>
</feature>
<evidence type="ECO:0000256" key="3">
    <source>
        <dbReference type="ARBA" id="ARBA00022729"/>
    </source>
</evidence>
<proteinExistence type="predicted"/>
<comment type="caution">
    <text evidence="8">The sequence shown here is derived from an EMBL/GenBank/DDBJ whole genome shotgun (WGS) entry which is preliminary data.</text>
</comment>
<protein>
    <submittedName>
        <fullName evidence="8">Cell wall protein</fullName>
    </submittedName>
</protein>
<dbReference type="InterPro" id="IPR019931">
    <property type="entry name" value="LPXTG_anchor"/>
</dbReference>
<dbReference type="AlphaFoldDB" id="A0A1E5HD20"/>
<name>A0A1E5HD20_9ENTE</name>
<evidence type="ECO:0000313" key="9">
    <source>
        <dbReference type="Proteomes" id="UP000094469"/>
    </source>
</evidence>
<dbReference type="EMBL" id="MIKC01000012">
    <property type="protein sequence ID" value="OEG22838.1"/>
    <property type="molecule type" value="Genomic_DNA"/>
</dbReference>
<organism evidence="8 9">
    <name type="scientific">Enterococcus ureilyticus</name>
    <dbReference type="NCBI Taxonomy" id="1131292"/>
    <lineage>
        <taxon>Bacteria</taxon>
        <taxon>Bacillati</taxon>
        <taxon>Bacillota</taxon>
        <taxon>Bacilli</taxon>
        <taxon>Lactobacillales</taxon>
        <taxon>Enterococcaceae</taxon>
        <taxon>Enterococcus</taxon>
    </lineage>
</organism>
<keyword evidence="9" id="KW-1185">Reference proteome</keyword>
<dbReference type="Pfam" id="PF00746">
    <property type="entry name" value="Gram_pos_anchor"/>
    <property type="match status" value="1"/>
</dbReference>
<evidence type="ECO:0000256" key="1">
    <source>
        <dbReference type="ARBA" id="ARBA00022512"/>
    </source>
</evidence>
<dbReference type="NCBIfam" id="TIGR01167">
    <property type="entry name" value="LPXTG_anchor"/>
    <property type="match status" value="1"/>
</dbReference>
<evidence type="ECO:0000256" key="6">
    <source>
        <dbReference type="SAM" id="Phobius"/>
    </source>
</evidence>
<keyword evidence="4" id="KW-0572">Peptidoglycan-anchor</keyword>
<accession>A0A1E5HD20</accession>
<evidence type="ECO:0000259" key="7">
    <source>
        <dbReference type="Pfam" id="PF00746"/>
    </source>
</evidence>
<dbReference type="STRING" id="1131292.BCR24_01930"/>
<feature type="compositionally biased region" description="Low complexity" evidence="5">
    <location>
        <begin position="46"/>
        <end position="62"/>
    </location>
</feature>
<keyword evidence="2" id="KW-0964">Secreted</keyword>
<evidence type="ECO:0000256" key="5">
    <source>
        <dbReference type="SAM" id="MobiDB-lite"/>
    </source>
</evidence>
<feature type="transmembrane region" description="Helical" evidence="6">
    <location>
        <begin position="79"/>
        <end position="101"/>
    </location>
</feature>
<evidence type="ECO:0000256" key="2">
    <source>
        <dbReference type="ARBA" id="ARBA00022525"/>
    </source>
</evidence>
<keyword evidence="6" id="KW-0812">Transmembrane</keyword>
<evidence type="ECO:0000313" key="8">
    <source>
        <dbReference type="EMBL" id="OEG22838.1"/>
    </source>
</evidence>
<gene>
    <name evidence="8" type="ORF">BCR24_01930</name>
</gene>
<dbReference type="Proteomes" id="UP000094469">
    <property type="component" value="Unassembled WGS sequence"/>
</dbReference>
<feature type="domain" description="Gram-positive cocci surface proteins LPxTG" evidence="7">
    <location>
        <begin position="68"/>
        <end position="105"/>
    </location>
</feature>